<name>A0A1G1VU00_9BACT</name>
<dbReference type="InterPro" id="IPR000740">
    <property type="entry name" value="GrpE"/>
</dbReference>
<dbReference type="GO" id="GO:0006457">
    <property type="term" value="P:protein folding"/>
    <property type="evidence" value="ECO:0007669"/>
    <property type="project" value="InterPro"/>
</dbReference>
<gene>
    <name evidence="3" type="primary">grpE</name>
    <name evidence="6" type="ORF">A2786_05310</name>
</gene>
<dbReference type="PRINTS" id="PR00773">
    <property type="entry name" value="GRPEPROTEIN"/>
</dbReference>
<dbReference type="EMBL" id="MHCJ01000003">
    <property type="protein sequence ID" value="OGY18878.1"/>
    <property type="molecule type" value="Genomic_DNA"/>
</dbReference>
<evidence type="ECO:0000256" key="2">
    <source>
        <dbReference type="ARBA" id="ARBA00023186"/>
    </source>
</evidence>
<dbReference type="GO" id="GO:0042803">
    <property type="term" value="F:protein homodimerization activity"/>
    <property type="evidence" value="ECO:0007669"/>
    <property type="project" value="InterPro"/>
</dbReference>
<evidence type="ECO:0000313" key="6">
    <source>
        <dbReference type="EMBL" id="OGY18878.1"/>
    </source>
</evidence>
<keyword evidence="3" id="KW-0346">Stress response</keyword>
<dbReference type="PANTHER" id="PTHR21237:SF23">
    <property type="entry name" value="GRPE PROTEIN HOMOLOG, MITOCHONDRIAL"/>
    <property type="match status" value="1"/>
</dbReference>
<sequence>MGKKIQPNGRDVHELTKKIKELEENWKRALADYHNLEKRVKDERAAFVDLARVTIIDKFLSVLDDLERASLHLNDQGLALVLTRFRQVIESEGAKEMSVEGKEFDPKTMECLEMEEGPKNKVVKVVTKGYIINDHVLRPAKVNVGKGDQAPSN</sequence>
<comment type="subunit">
    <text evidence="3">Homodimer.</text>
</comment>
<evidence type="ECO:0000256" key="1">
    <source>
        <dbReference type="ARBA" id="ARBA00009054"/>
    </source>
</evidence>
<keyword evidence="2 3" id="KW-0143">Chaperone</keyword>
<proteinExistence type="inferred from homology"/>
<comment type="subcellular location">
    <subcellularLocation>
        <location evidence="3">Cytoplasm</location>
    </subcellularLocation>
</comment>
<feature type="coiled-coil region" evidence="5">
    <location>
        <begin position="12"/>
        <end position="39"/>
    </location>
</feature>
<dbReference type="GO" id="GO:0005737">
    <property type="term" value="C:cytoplasm"/>
    <property type="evidence" value="ECO:0007669"/>
    <property type="project" value="UniProtKB-SubCell"/>
</dbReference>
<comment type="similarity">
    <text evidence="1 3 4">Belongs to the GrpE family.</text>
</comment>
<comment type="function">
    <text evidence="3">Participates actively in the response to hyperosmotic and heat shock by preventing the aggregation of stress-denatured proteins, in association with DnaK and GrpE. It is the nucleotide exchange factor for DnaK and may function as a thermosensor. Unfolded proteins bind initially to DnaJ; upon interaction with the DnaJ-bound protein, DnaK hydrolyzes its bound ATP, resulting in the formation of a stable complex. GrpE releases ADP from DnaK; ATP binding to DnaK triggers the release of the substrate protein, thus completing the reaction cycle. Several rounds of ATP-dependent interactions between DnaJ, DnaK and GrpE are required for fully efficient folding.</text>
</comment>
<dbReference type="InterPro" id="IPR013805">
    <property type="entry name" value="GrpE_CC"/>
</dbReference>
<evidence type="ECO:0000256" key="3">
    <source>
        <dbReference type="HAMAP-Rule" id="MF_01151"/>
    </source>
</evidence>
<keyword evidence="3" id="KW-0963">Cytoplasm</keyword>
<reference evidence="6 7" key="1">
    <citation type="journal article" date="2016" name="Nat. Commun.">
        <title>Thousands of microbial genomes shed light on interconnected biogeochemical processes in an aquifer system.</title>
        <authorList>
            <person name="Anantharaman K."/>
            <person name="Brown C.T."/>
            <person name="Hug L.A."/>
            <person name="Sharon I."/>
            <person name="Castelle C.J."/>
            <person name="Probst A.J."/>
            <person name="Thomas B.C."/>
            <person name="Singh A."/>
            <person name="Wilkins M.J."/>
            <person name="Karaoz U."/>
            <person name="Brodie E.L."/>
            <person name="Williams K.H."/>
            <person name="Hubbard S.S."/>
            <person name="Banfield J.F."/>
        </authorList>
    </citation>
    <scope>NUCLEOTIDE SEQUENCE [LARGE SCALE GENOMIC DNA]</scope>
</reference>
<dbReference type="Gene3D" id="3.90.20.20">
    <property type="match status" value="1"/>
</dbReference>
<comment type="caution">
    <text evidence="6">The sequence shown here is derived from an EMBL/GenBank/DDBJ whole genome shotgun (WGS) entry which is preliminary data.</text>
</comment>
<evidence type="ECO:0000313" key="7">
    <source>
        <dbReference type="Proteomes" id="UP000179233"/>
    </source>
</evidence>
<keyword evidence="5" id="KW-0175">Coiled coil</keyword>
<dbReference type="Gene3D" id="2.30.22.10">
    <property type="entry name" value="Head domain of nucleotide exchange factor GrpE"/>
    <property type="match status" value="1"/>
</dbReference>
<evidence type="ECO:0000256" key="4">
    <source>
        <dbReference type="RuleBase" id="RU004478"/>
    </source>
</evidence>
<dbReference type="InterPro" id="IPR009012">
    <property type="entry name" value="GrpE_head"/>
</dbReference>
<dbReference type="Proteomes" id="UP000179233">
    <property type="component" value="Unassembled WGS sequence"/>
</dbReference>
<organism evidence="6 7">
    <name type="scientific">Candidatus Chisholmbacteria bacterium RIFCSPHIGHO2_01_FULL_52_32</name>
    <dbReference type="NCBI Taxonomy" id="1797591"/>
    <lineage>
        <taxon>Bacteria</taxon>
        <taxon>Candidatus Chisholmiibacteriota</taxon>
    </lineage>
</organism>
<dbReference type="GO" id="GO:0051082">
    <property type="term" value="F:unfolded protein binding"/>
    <property type="evidence" value="ECO:0007669"/>
    <property type="project" value="TreeGrafter"/>
</dbReference>
<dbReference type="SUPFAM" id="SSF58014">
    <property type="entry name" value="Coiled-coil domain of nucleotide exchange factor GrpE"/>
    <property type="match status" value="1"/>
</dbReference>
<protein>
    <recommendedName>
        <fullName evidence="3">Protein GrpE</fullName>
    </recommendedName>
    <alternativeName>
        <fullName evidence="3">HSP-70 cofactor</fullName>
    </alternativeName>
</protein>
<dbReference type="PANTHER" id="PTHR21237">
    <property type="entry name" value="GRPE PROTEIN"/>
    <property type="match status" value="1"/>
</dbReference>
<dbReference type="AlphaFoldDB" id="A0A1G1VU00"/>
<dbReference type="GO" id="GO:0000774">
    <property type="term" value="F:adenyl-nucleotide exchange factor activity"/>
    <property type="evidence" value="ECO:0007669"/>
    <property type="project" value="InterPro"/>
</dbReference>
<accession>A0A1G1VU00</accession>
<dbReference type="Pfam" id="PF01025">
    <property type="entry name" value="GrpE"/>
    <property type="match status" value="1"/>
</dbReference>
<dbReference type="SUPFAM" id="SSF51064">
    <property type="entry name" value="Head domain of nucleotide exchange factor GrpE"/>
    <property type="match status" value="1"/>
</dbReference>
<dbReference type="GO" id="GO:0051087">
    <property type="term" value="F:protein-folding chaperone binding"/>
    <property type="evidence" value="ECO:0007669"/>
    <property type="project" value="InterPro"/>
</dbReference>
<dbReference type="HAMAP" id="MF_01151">
    <property type="entry name" value="GrpE"/>
    <property type="match status" value="1"/>
</dbReference>
<evidence type="ECO:0000256" key="5">
    <source>
        <dbReference type="SAM" id="Coils"/>
    </source>
</evidence>